<protein>
    <submittedName>
        <fullName evidence="2">Uncharacterized protein</fullName>
    </submittedName>
</protein>
<organism evidence="2 3">
    <name type="scientific">Leptonema illini</name>
    <dbReference type="NCBI Taxonomy" id="183"/>
    <lineage>
        <taxon>Bacteria</taxon>
        <taxon>Pseudomonadati</taxon>
        <taxon>Spirochaetota</taxon>
        <taxon>Spirochaetia</taxon>
        <taxon>Leptospirales</taxon>
        <taxon>Leptospiraceae</taxon>
        <taxon>Leptonema</taxon>
    </lineage>
</organism>
<keyword evidence="1" id="KW-1133">Transmembrane helix</keyword>
<dbReference type="Proteomes" id="UP000460298">
    <property type="component" value="Unassembled WGS sequence"/>
</dbReference>
<dbReference type="EMBL" id="WBUI01000006">
    <property type="protein sequence ID" value="KAB2933203.1"/>
    <property type="molecule type" value="Genomic_DNA"/>
</dbReference>
<keyword evidence="1" id="KW-0472">Membrane</keyword>
<comment type="caution">
    <text evidence="2">The sequence shown here is derived from an EMBL/GenBank/DDBJ whole genome shotgun (WGS) entry which is preliminary data.</text>
</comment>
<dbReference type="AlphaFoldDB" id="A0A833H296"/>
<evidence type="ECO:0000313" key="2">
    <source>
        <dbReference type="EMBL" id="KAB2933203.1"/>
    </source>
</evidence>
<gene>
    <name evidence="2" type="ORF">F9K24_07605</name>
</gene>
<evidence type="ECO:0000256" key="1">
    <source>
        <dbReference type="SAM" id="Phobius"/>
    </source>
</evidence>
<reference evidence="2 3" key="1">
    <citation type="submission" date="2019-10" db="EMBL/GenBank/DDBJ databases">
        <title>Extracellular Electron Transfer in a Candidatus Methanoperedens spp. Enrichment Culture.</title>
        <authorList>
            <person name="Berger S."/>
            <person name="Rangel Shaw D."/>
            <person name="Berben T."/>
            <person name="In 'T Zandt M."/>
            <person name="Frank J."/>
            <person name="Reimann J."/>
            <person name="Jetten M.S.M."/>
            <person name="Welte C.U."/>
        </authorList>
    </citation>
    <scope>NUCLEOTIDE SEQUENCE [LARGE SCALE GENOMIC DNA]</scope>
    <source>
        <strain evidence="2">SB12</strain>
    </source>
</reference>
<evidence type="ECO:0000313" key="3">
    <source>
        <dbReference type="Proteomes" id="UP000460298"/>
    </source>
</evidence>
<feature type="transmembrane region" description="Helical" evidence="1">
    <location>
        <begin position="6"/>
        <end position="26"/>
    </location>
</feature>
<name>A0A833H296_9LEPT</name>
<accession>A0A833H296</accession>
<proteinExistence type="predicted"/>
<sequence>MLKTDMYILGFILIFAGLALMLYYFVLRFAGATTVPTSPSIANATHSGAAVPAASTVSVTAQPEPAFFAEATAPMETQEASHRREASRSMNRKAVSVIDPAPEKELYATGYLYTDAAGKTALLEHPERVEGELTASMKRLGPATLRFRRDSYYFDHGDGLLVIPEGKMREVRFSDGGTVFVPGSSDLPLVYFFTVDTQAIREFLSSRS</sequence>
<keyword evidence="1" id="KW-0812">Transmembrane</keyword>